<dbReference type="PANTHER" id="PTHR30619">
    <property type="entry name" value="DNA INTERNALIZATION/COMPETENCE PROTEIN COMEC/REC2"/>
    <property type="match status" value="1"/>
</dbReference>
<name>A0A402WB15_SALER</name>
<proteinExistence type="predicted"/>
<organism evidence="1">
    <name type="scientific">Salmonella enterica</name>
    <name type="common">Salmonella choleraesuis</name>
    <dbReference type="NCBI Taxonomy" id="28901"/>
    <lineage>
        <taxon>Bacteria</taxon>
        <taxon>Pseudomonadati</taxon>
        <taxon>Pseudomonadota</taxon>
        <taxon>Gammaproteobacteria</taxon>
        <taxon>Enterobacterales</taxon>
        <taxon>Enterobacteriaceae</taxon>
        <taxon>Salmonella</taxon>
    </lineage>
</organism>
<dbReference type="PANTHER" id="PTHR30619:SF1">
    <property type="entry name" value="RECOMBINATION PROTEIN 2"/>
    <property type="match status" value="1"/>
</dbReference>
<sequence length="354" mass="38564">MSLIVSVLQASHGDSILIRADANSTKPFLILVDGGPSDCFQKKQGPKIIPGPLQEYLGSLAENNIVLDLVVMTHVDDDHIGGLLRAIQAEPYQHVLGSNVWFNSGRLIASELAENIPEGTDIQVMTAGGRQTSIAQGIAFDDQLCRMGVSDRSLKIACEKIVFSWGEITILSPQEEQLRSLAKKWEHEESNLLTSGPSNDYGYSLDELLESDVFEEDKSVHNGSSIAFLIESGDAKALFLGDAHAPTICTSLRNLGYSEEEPLTVGLCKLSHHGSKANTSMELLSLIKSEVFIVSTNGLRHGLPNKRTIARIKAVSPNSSVLFNYSGLKERMFNTEELNDLGPFVQDIQGDISL</sequence>
<dbReference type="GO" id="GO:0016787">
    <property type="term" value="F:hydrolase activity"/>
    <property type="evidence" value="ECO:0007669"/>
    <property type="project" value="UniProtKB-KW"/>
</dbReference>
<keyword evidence="1" id="KW-0378">Hydrolase</keyword>
<dbReference type="SUPFAM" id="SSF56281">
    <property type="entry name" value="Metallo-hydrolase/oxidoreductase"/>
    <property type="match status" value="1"/>
</dbReference>
<dbReference type="AlphaFoldDB" id="A0A402WB15"/>
<dbReference type="InterPro" id="IPR052159">
    <property type="entry name" value="Competence_DNA_uptake"/>
</dbReference>
<accession>A0A402WB15</accession>
<reference evidence="1" key="1">
    <citation type="submission" date="2018-07" db="EMBL/GenBank/DDBJ databases">
        <authorList>
            <consortium name="GenomeTrakr network: Whole genome sequencing for foodborne pathogen traceback"/>
        </authorList>
    </citation>
    <scope>NUCLEOTIDE SEQUENCE [LARGE SCALE GENOMIC DNA]</scope>
    <source>
        <strain evidence="1">CFSAN048114</strain>
    </source>
</reference>
<protein>
    <submittedName>
        <fullName evidence="1">MBL fold metallo-hydrolase</fullName>
    </submittedName>
</protein>
<dbReference type="InterPro" id="IPR036866">
    <property type="entry name" value="RibonucZ/Hydroxyglut_hydro"/>
</dbReference>
<gene>
    <name evidence="1" type="ORF">A7E06_04250</name>
</gene>
<dbReference type="Proteomes" id="UP000839530">
    <property type="component" value="Unassembled WGS sequence"/>
</dbReference>
<dbReference type="Gene3D" id="3.60.15.10">
    <property type="entry name" value="Ribonuclease Z/Hydroxyacylglutathione hydrolase-like"/>
    <property type="match status" value="1"/>
</dbReference>
<evidence type="ECO:0000313" key="1">
    <source>
        <dbReference type="EMBL" id="MIV42795.1"/>
    </source>
</evidence>
<dbReference type="EMBL" id="RSUV01000002">
    <property type="protein sequence ID" value="MIV42795.1"/>
    <property type="molecule type" value="Genomic_DNA"/>
</dbReference>
<comment type="caution">
    <text evidence="1">The sequence shown here is derived from an EMBL/GenBank/DDBJ whole genome shotgun (WGS) entry which is preliminary data.</text>
</comment>